<name>A0A7G2CPV3_9TRYP</name>
<dbReference type="Proteomes" id="UP000515908">
    <property type="component" value="Chromosome 23"/>
</dbReference>
<proteinExistence type="predicted"/>
<keyword evidence="2" id="KW-1185">Reference proteome</keyword>
<reference evidence="1 2" key="1">
    <citation type="submission" date="2020-08" db="EMBL/GenBank/DDBJ databases">
        <authorList>
            <person name="Newling K."/>
            <person name="Davey J."/>
            <person name="Forrester S."/>
        </authorList>
    </citation>
    <scope>NUCLEOTIDE SEQUENCE [LARGE SCALE GENOMIC DNA]</scope>
    <source>
        <strain evidence="2">Crithidia deanei Carvalho (ATCC PRA-265)</strain>
    </source>
</reference>
<gene>
    <name evidence="1" type="ORF">ADEAN_000939300</name>
</gene>
<dbReference type="EMBL" id="LR877167">
    <property type="protein sequence ID" value="CAD2221858.1"/>
    <property type="molecule type" value="Genomic_DNA"/>
</dbReference>
<protein>
    <submittedName>
        <fullName evidence="1">Uncharacterized protein</fullName>
    </submittedName>
</protein>
<evidence type="ECO:0000313" key="1">
    <source>
        <dbReference type="EMBL" id="CAD2221858.1"/>
    </source>
</evidence>
<organism evidence="1 2">
    <name type="scientific">Angomonas deanei</name>
    <dbReference type="NCBI Taxonomy" id="59799"/>
    <lineage>
        <taxon>Eukaryota</taxon>
        <taxon>Discoba</taxon>
        <taxon>Euglenozoa</taxon>
        <taxon>Kinetoplastea</taxon>
        <taxon>Metakinetoplastina</taxon>
        <taxon>Trypanosomatida</taxon>
        <taxon>Trypanosomatidae</taxon>
        <taxon>Strigomonadinae</taxon>
        <taxon>Angomonas</taxon>
    </lineage>
</organism>
<dbReference type="AlphaFoldDB" id="A0A7G2CPV3"/>
<sequence length="191" mass="21618">MTSLPPEMNAQSVDQPHAPQLVPFLECVPRSWENAWWWGAFGGGHTYHAKALVSLMTTLFALGRDGPLRWSYPTLPRMMCVLASHPRSVYSTLEYLLYALSAFRHAAAQQFNSQALMQTVHDFFVDSDTVELSAREVAYYTRPIVHANEEEGLTLTESAQLVMQMESVESLNFTKLVSSHWGKQLIESYFA</sequence>
<dbReference type="VEuPathDB" id="TriTrypDB:ADEAN_000939300"/>
<evidence type="ECO:0000313" key="2">
    <source>
        <dbReference type="Proteomes" id="UP000515908"/>
    </source>
</evidence>
<accession>A0A7G2CPV3</accession>